<comment type="caution">
    <text evidence="2">The sequence shown here is derived from an EMBL/GenBank/DDBJ whole genome shotgun (WGS) entry which is preliminary data.</text>
</comment>
<feature type="compositionally biased region" description="Basic and acidic residues" evidence="1">
    <location>
        <begin position="41"/>
        <end position="58"/>
    </location>
</feature>
<keyword evidence="3" id="KW-1185">Reference proteome</keyword>
<evidence type="ECO:0000313" key="3">
    <source>
        <dbReference type="Proteomes" id="UP001159363"/>
    </source>
</evidence>
<dbReference type="Proteomes" id="UP001159363">
    <property type="component" value="Chromosome 14"/>
</dbReference>
<dbReference type="EMBL" id="JARBHB010000015">
    <property type="protein sequence ID" value="KAJ8867366.1"/>
    <property type="molecule type" value="Genomic_DNA"/>
</dbReference>
<accession>A0ABQ9G4H9</accession>
<reference evidence="2 3" key="1">
    <citation type="submission" date="2023-02" db="EMBL/GenBank/DDBJ databases">
        <title>LHISI_Scaffold_Assembly.</title>
        <authorList>
            <person name="Stuart O.P."/>
            <person name="Cleave R."/>
            <person name="Magrath M.J.L."/>
            <person name="Mikheyev A.S."/>
        </authorList>
    </citation>
    <scope>NUCLEOTIDE SEQUENCE [LARGE SCALE GENOMIC DNA]</scope>
    <source>
        <strain evidence="2">Daus_M_001</strain>
        <tissue evidence="2">Leg muscle</tissue>
    </source>
</reference>
<sequence>MDLLHLAHSLTHLETVRKQCGLGSRKTNVSVLGQVNHRRSTRGDVKRYASKQTAEEPRRRRKTPVSDGSISDGVFSLRDSTSEDTVIADSETDIIPNITSSSLSDMLRTPEAPATINYRAKKVVASPFQSKILIETTEESLVKLCRKTTKTSGVCGKKRSQKKTAVRKENRINSSKKGETE</sequence>
<name>A0ABQ9G4H9_9NEOP</name>
<feature type="region of interest" description="Disordered" evidence="1">
    <location>
        <begin position="38"/>
        <end position="82"/>
    </location>
</feature>
<feature type="region of interest" description="Disordered" evidence="1">
    <location>
        <begin position="150"/>
        <end position="181"/>
    </location>
</feature>
<evidence type="ECO:0000256" key="1">
    <source>
        <dbReference type="SAM" id="MobiDB-lite"/>
    </source>
</evidence>
<feature type="compositionally biased region" description="Basic and acidic residues" evidence="1">
    <location>
        <begin position="166"/>
        <end position="181"/>
    </location>
</feature>
<proteinExistence type="predicted"/>
<feature type="compositionally biased region" description="Basic residues" evidence="1">
    <location>
        <begin position="156"/>
        <end position="165"/>
    </location>
</feature>
<protein>
    <submittedName>
        <fullName evidence="2">Uncharacterized protein</fullName>
    </submittedName>
</protein>
<gene>
    <name evidence="2" type="ORF">PR048_031167</name>
</gene>
<organism evidence="2 3">
    <name type="scientific">Dryococelus australis</name>
    <dbReference type="NCBI Taxonomy" id="614101"/>
    <lineage>
        <taxon>Eukaryota</taxon>
        <taxon>Metazoa</taxon>
        <taxon>Ecdysozoa</taxon>
        <taxon>Arthropoda</taxon>
        <taxon>Hexapoda</taxon>
        <taxon>Insecta</taxon>
        <taxon>Pterygota</taxon>
        <taxon>Neoptera</taxon>
        <taxon>Polyneoptera</taxon>
        <taxon>Phasmatodea</taxon>
        <taxon>Verophasmatodea</taxon>
        <taxon>Anareolatae</taxon>
        <taxon>Phasmatidae</taxon>
        <taxon>Eurycanthinae</taxon>
        <taxon>Dryococelus</taxon>
    </lineage>
</organism>
<evidence type="ECO:0000313" key="2">
    <source>
        <dbReference type="EMBL" id="KAJ8867366.1"/>
    </source>
</evidence>